<proteinExistence type="predicted"/>
<organism evidence="1 2">
    <name type="scientific">Devosia nitrariae</name>
    <dbReference type="NCBI Taxonomy" id="2071872"/>
    <lineage>
        <taxon>Bacteria</taxon>
        <taxon>Pseudomonadati</taxon>
        <taxon>Pseudomonadota</taxon>
        <taxon>Alphaproteobacteria</taxon>
        <taxon>Hyphomicrobiales</taxon>
        <taxon>Devosiaceae</taxon>
        <taxon>Devosia</taxon>
    </lineage>
</organism>
<name>A0ABQ5WC15_9HYPH</name>
<accession>A0ABQ5WC15</accession>
<dbReference type="EMBL" id="BSNS01000023">
    <property type="protein sequence ID" value="GLQ57248.1"/>
    <property type="molecule type" value="Genomic_DNA"/>
</dbReference>
<keyword evidence="2" id="KW-1185">Reference proteome</keyword>
<comment type="caution">
    <text evidence="1">The sequence shown here is derived from an EMBL/GenBank/DDBJ whole genome shotgun (WGS) entry which is preliminary data.</text>
</comment>
<protein>
    <submittedName>
        <fullName evidence="1">Uncharacterized protein</fullName>
    </submittedName>
</protein>
<sequence length="162" mass="18139">MTQLFLDHFEGFGSMLNHYFERSPWSVREISDTDGSSRGERGSRYQRRYAIRNASHQVGTLVLSNADDYSLERPNVHANVEIHVTRTIPASTLAELLFGIAWHVAGATPEELETSHQSIRDATGLDGPPDIRVMAHPTAVRISGSALAYLRRVGIARRERLE</sequence>
<evidence type="ECO:0000313" key="2">
    <source>
        <dbReference type="Proteomes" id="UP001156691"/>
    </source>
</evidence>
<dbReference type="RefSeq" id="WP_284342638.1">
    <property type="nucleotide sequence ID" value="NZ_BSNS01000023.1"/>
</dbReference>
<dbReference type="Proteomes" id="UP001156691">
    <property type="component" value="Unassembled WGS sequence"/>
</dbReference>
<reference evidence="2" key="1">
    <citation type="journal article" date="2019" name="Int. J. Syst. Evol. Microbiol.">
        <title>The Global Catalogue of Microorganisms (GCM) 10K type strain sequencing project: providing services to taxonomists for standard genome sequencing and annotation.</title>
        <authorList>
            <consortium name="The Broad Institute Genomics Platform"/>
            <consortium name="The Broad Institute Genome Sequencing Center for Infectious Disease"/>
            <person name="Wu L."/>
            <person name="Ma J."/>
        </authorList>
    </citation>
    <scope>NUCLEOTIDE SEQUENCE [LARGE SCALE GENOMIC DNA]</scope>
    <source>
        <strain evidence="2">NBRC 112416</strain>
    </source>
</reference>
<gene>
    <name evidence="1" type="ORF">GCM10010862_45070</name>
</gene>
<evidence type="ECO:0000313" key="1">
    <source>
        <dbReference type="EMBL" id="GLQ57248.1"/>
    </source>
</evidence>